<dbReference type="NCBIfam" id="NF047751">
    <property type="entry name" value="HepT_toxin"/>
    <property type="match status" value="1"/>
</dbReference>
<dbReference type="InterPro" id="IPR052379">
    <property type="entry name" value="Type_VII_TA_RNase"/>
</dbReference>
<dbReference type="RefSeq" id="WP_339576189.1">
    <property type="nucleotide sequence ID" value="NZ_JBBIAA010000034.1"/>
</dbReference>
<sequence>MSPPDLDLGVVHAELDLVDGALTTLASAGRLDAARLRDDALLAAAVERLLSRVVDLAVDVNAHVAVAELGRAPADYRSSFQAAVDAGALPQELGDRLAPSAGLRDVIVHEYAQLDLDRVAAAVPLALDGYRDYVTAVAAFLVRRSS</sequence>
<dbReference type="InterPro" id="IPR008201">
    <property type="entry name" value="HepT-like"/>
</dbReference>
<keyword evidence="6" id="KW-1185">Reference proteome</keyword>
<organism evidence="5 6">
    <name type="scientific">Pseudokineococcus basanitobsidens</name>
    <dbReference type="NCBI Taxonomy" id="1926649"/>
    <lineage>
        <taxon>Bacteria</taxon>
        <taxon>Bacillati</taxon>
        <taxon>Actinomycetota</taxon>
        <taxon>Actinomycetes</taxon>
        <taxon>Kineosporiales</taxon>
        <taxon>Kineosporiaceae</taxon>
        <taxon>Pseudokineococcus</taxon>
    </lineage>
</organism>
<dbReference type="EMBL" id="JBBIAA010000034">
    <property type="protein sequence ID" value="MEJ5946809.1"/>
    <property type="molecule type" value="Genomic_DNA"/>
</dbReference>
<evidence type="ECO:0000313" key="5">
    <source>
        <dbReference type="EMBL" id="MEJ5946809.1"/>
    </source>
</evidence>
<evidence type="ECO:0000313" key="6">
    <source>
        <dbReference type="Proteomes" id="UP001387100"/>
    </source>
</evidence>
<dbReference type="PANTHER" id="PTHR33397:SF5">
    <property type="entry name" value="RNASE YUTE-RELATED"/>
    <property type="match status" value="1"/>
</dbReference>
<dbReference type="Gene3D" id="1.20.120.580">
    <property type="entry name" value="bsu32300-like"/>
    <property type="match status" value="1"/>
</dbReference>
<keyword evidence="1" id="KW-1277">Toxin-antitoxin system</keyword>
<reference evidence="5 6" key="1">
    <citation type="journal article" date="2017" name="Int. J. Syst. Evol. Microbiol.">
        <title>Pseudokineococcus basanitobsidens sp. nov., isolated from volcanic rock.</title>
        <authorList>
            <person name="Lee D.W."/>
            <person name="Park M.Y."/>
            <person name="Kim J.J."/>
            <person name="Kim B.S."/>
        </authorList>
    </citation>
    <scope>NUCLEOTIDE SEQUENCE [LARGE SCALE GENOMIC DNA]</scope>
    <source>
        <strain evidence="5 6">DSM 103726</strain>
    </source>
</reference>
<evidence type="ECO:0000256" key="1">
    <source>
        <dbReference type="ARBA" id="ARBA00022649"/>
    </source>
</evidence>
<evidence type="ECO:0000256" key="3">
    <source>
        <dbReference type="ARBA" id="ARBA00022801"/>
    </source>
</evidence>
<dbReference type="Proteomes" id="UP001387100">
    <property type="component" value="Unassembled WGS sequence"/>
</dbReference>
<comment type="similarity">
    <text evidence="4">Belongs to the HepT RNase toxin family.</text>
</comment>
<accession>A0ABU8RP14</accession>
<dbReference type="PANTHER" id="PTHR33397">
    <property type="entry name" value="UPF0331 PROTEIN YUTE"/>
    <property type="match status" value="1"/>
</dbReference>
<proteinExistence type="inferred from homology"/>
<dbReference type="Pfam" id="PF01934">
    <property type="entry name" value="HepT-like"/>
    <property type="match status" value="1"/>
</dbReference>
<gene>
    <name evidence="5" type="ORF">WDZ17_16045</name>
</gene>
<name>A0ABU8RP14_9ACTN</name>
<keyword evidence="3" id="KW-0378">Hydrolase</keyword>
<evidence type="ECO:0000256" key="2">
    <source>
        <dbReference type="ARBA" id="ARBA00022722"/>
    </source>
</evidence>
<protein>
    <submittedName>
        <fullName evidence="5">HepT-like ribonuclease domain-containing protein</fullName>
    </submittedName>
</protein>
<dbReference type="InterPro" id="IPR037038">
    <property type="entry name" value="HepT-like_sf"/>
</dbReference>
<evidence type="ECO:0000256" key="4">
    <source>
        <dbReference type="ARBA" id="ARBA00024207"/>
    </source>
</evidence>
<keyword evidence="2" id="KW-0540">Nuclease</keyword>
<comment type="caution">
    <text evidence="5">The sequence shown here is derived from an EMBL/GenBank/DDBJ whole genome shotgun (WGS) entry which is preliminary data.</text>
</comment>